<dbReference type="PANTHER" id="PTHR33445">
    <property type="entry name" value="ATP SYNTHASE SUBUNIT B', CHLOROPLASTIC"/>
    <property type="match status" value="1"/>
</dbReference>
<dbReference type="GO" id="GO:0046933">
    <property type="term" value="F:proton-transporting ATP synthase activity, rotational mechanism"/>
    <property type="evidence" value="ECO:0007669"/>
    <property type="project" value="UniProtKB-UniRule"/>
</dbReference>
<keyword evidence="8 16" id="KW-1133">Transmembrane helix</keyword>
<dbReference type="NCBIfam" id="NF004413">
    <property type="entry name" value="PRK05759.1-4"/>
    <property type="match status" value="1"/>
</dbReference>
<evidence type="ECO:0000256" key="7">
    <source>
        <dbReference type="ARBA" id="ARBA00022781"/>
    </source>
</evidence>
<keyword evidence="10 16" id="KW-0472">Membrane</keyword>
<evidence type="ECO:0000256" key="9">
    <source>
        <dbReference type="ARBA" id="ARBA00023065"/>
    </source>
</evidence>
<accession>A0A081K636</accession>
<keyword evidence="2 16" id="KW-0813">Transport</keyword>
<evidence type="ECO:0000256" key="4">
    <source>
        <dbReference type="ARBA" id="ARBA00022519"/>
    </source>
</evidence>
<keyword evidence="6 16" id="KW-0812">Transmembrane</keyword>
<evidence type="ECO:0000256" key="8">
    <source>
        <dbReference type="ARBA" id="ARBA00022989"/>
    </source>
</evidence>
<dbReference type="GO" id="GO:0045259">
    <property type="term" value="C:proton-transporting ATP synthase complex"/>
    <property type="evidence" value="ECO:0007669"/>
    <property type="project" value="UniProtKB-KW"/>
</dbReference>
<keyword evidence="7 16" id="KW-0375">Hydrogen ion transport</keyword>
<evidence type="ECO:0000256" key="16">
    <source>
        <dbReference type="HAMAP-Rule" id="MF_01398"/>
    </source>
</evidence>
<comment type="caution">
    <text evidence="19">The sequence shown here is derived from an EMBL/GenBank/DDBJ whole genome shotgun (WGS) entry which is preliminary data.</text>
</comment>
<evidence type="ECO:0000313" key="20">
    <source>
        <dbReference type="Proteomes" id="UP000027997"/>
    </source>
</evidence>
<dbReference type="PANTHER" id="PTHR33445:SF1">
    <property type="entry name" value="ATP SYNTHASE SUBUNIT B"/>
    <property type="match status" value="1"/>
</dbReference>
<dbReference type="FunFam" id="1.20.5.620:FF:000001">
    <property type="entry name" value="ATP synthase subunit b"/>
    <property type="match status" value="1"/>
</dbReference>
<evidence type="ECO:0000256" key="17">
    <source>
        <dbReference type="RuleBase" id="RU003848"/>
    </source>
</evidence>
<dbReference type="InterPro" id="IPR005864">
    <property type="entry name" value="ATP_synth_F0_bsu_bac"/>
</dbReference>
<evidence type="ECO:0000256" key="5">
    <source>
        <dbReference type="ARBA" id="ARBA00022547"/>
    </source>
</evidence>
<keyword evidence="4" id="KW-0997">Cell inner membrane</keyword>
<dbReference type="eggNOG" id="COG0711">
    <property type="taxonomic scope" value="Bacteria"/>
</dbReference>
<evidence type="ECO:0000256" key="15">
    <source>
        <dbReference type="ARBA" id="ARBA00037847"/>
    </source>
</evidence>
<keyword evidence="20" id="KW-1185">Reference proteome</keyword>
<dbReference type="InterPro" id="IPR002146">
    <property type="entry name" value="ATP_synth_b/b'su_bac/chlpt"/>
</dbReference>
<comment type="function">
    <text evidence="12 16">F(1)F(0) ATP synthase produces ATP from ADP in the presence of a proton or sodium gradient. F-type ATPases consist of two structural domains, F(1) containing the extramembraneous catalytic core and F(0) containing the membrane proton channel, linked together by a central stalk and a peripheral stalk. During catalysis, ATP synthesis in the catalytic domain of F(1) is coupled via a rotary mechanism of the central stalk subunits to proton translocation.</text>
</comment>
<keyword evidence="18" id="KW-0175">Coiled coil</keyword>
<dbReference type="Proteomes" id="UP000027997">
    <property type="component" value="Unassembled WGS sequence"/>
</dbReference>
<feature type="coiled-coil region" evidence="18">
    <location>
        <begin position="40"/>
        <end position="67"/>
    </location>
</feature>
<evidence type="ECO:0000256" key="14">
    <source>
        <dbReference type="ARBA" id="ARBA00026054"/>
    </source>
</evidence>
<dbReference type="NCBIfam" id="NF004411">
    <property type="entry name" value="PRK05759.1-2"/>
    <property type="match status" value="1"/>
</dbReference>
<evidence type="ECO:0000256" key="13">
    <source>
        <dbReference type="ARBA" id="ARBA00025614"/>
    </source>
</evidence>
<comment type="subcellular location">
    <subcellularLocation>
        <location evidence="16">Cell membrane</location>
        <topology evidence="16">Single-pass membrane protein</topology>
    </subcellularLocation>
    <subcellularLocation>
        <location evidence="15">Endomembrane system</location>
        <topology evidence="15">Single-pass membrane protein</topology>
    </subcellularLocation>
</comment>
<evidence type="ECO:0000256" key="11">
    <source>
        <dbReference type="ARBA" id="ARBA00023310"/>
    </source>
</evidence>
<keyword evidence="9 16" id="KW-0406">Ion transport</keyword>
<evidence type="ECO:0000256" key="3">
    <source>
        <dbReference type="ARBA" id="ARBA00022475"/>
    </source>
</evidence>
<dbReference type="GO" id="GO:0016787">
    <property type="term" value="F:hydrolase activity"/>
    <property type="evidence" value="ECO:0007669"/>
    <property type="project" value="UniProtKB-KW"/>
</dbReference>
<evidence type="ECO:0000256" key="6">
    <source>
        <dbReference type="ARBA" id="ARBA00022692"/>
    </source>
</evidence>
<evidence type="ECO:0000256" key="18">
    <source>
        <dbReference type="SAM" id="Coils"/>
    </source>
</evidence>
<dbReference type="HAMAP" id="MF_01398">
    <property type="entry name" value="ATP_synth_b_bprime"/>
    <property type="match status" value="1"/>
</dbReference>
<keyword evidence="5 16" id="KW-0138">CF(0)</keyword>
<reference evidence="19 20" key="1">
    <citation type="submission" date="2014-06" db="EMBL/GenBank/DDBJ databases">
        <title>Whole Genome Sequences of Three Symbiotic Endozoicomonas Bacteria.</title>
        <authorList>
            <person name="Neave M.J."/>
            <person name="Apprill A."/>
            <person name="Voolstra C.R."/>
        </authorList>
    </citation>
    <scope>NUCLEOTIDE SEQUENCE [LARGE SCALE GENOMIC DNA]</scope>
    <source>
        <strain evidence="19 20">DSM 22380</strain>
    </source>
</reference>
<keyword evidence="11 16" id="KW-0066">ATP synthesis</keyword>
<evidence type="ECO:0000313" key="19">
    <source>
        <dbReference type="EMBL" id="KEI69612.1"/>
    </source>
</evidence>
<comment type="similarity">
    <text evidence="1 16 17">Belongs to the ATPase B chain family.</text>
</comment>
<sequence length="156" mass="17001">MNLNATLIGQSIAFMFFVWFCMKYVWPPLTKALSDRQQKIADGLAAADKAEKDLAQANDNVAELLKEARVEAQGIIELANKRANQIVDEAKEHARAEGDRLKAAAAAEIEQDANRAREALRTQVASLAIAGAERILGERLDEAANSKLVDDLAAEL</sequence>
<proteinExistence type="inferred from homology"/>
<comment type="subunit">
    <text evidence="14">F-type ATPases have 2 components, F(1) - the catalytic core - and F(0) - the membrane proton channel. F(1) has five subunits: alpha(3), beta(3), gamma(1), delta(1), epsilon(1). F(0) has four main subunits: a(1), b(2) and c(10-14). The alpha and beta chains form an alternating ring which encloses part of the gamma chain. F(1) is attached to F(0) by a central stalk formed by the gamma and epsilon chains, while a peripheral stalk is formed by the delta and b chains.</text>
</comment>
<name>A0A081K636_9GAMM</name>
<dbReference type="InterPro" id="IPR050059">
    <property type="entry name" value="ATP_synthase_B_chain"/>
</dbReference>
<dbReference type="Gene3D" id="1.20.5.620">
    <property type="entry name" value="F1F0 ATP synthase subunit B, membrane domain"/>
    <property type="match status" value="1"/>
</dbReference>
<keyword evidence="3 16" id="KW-1003">Cell membrane</keyword>
<evidence type="ECO:0000256" key="10">
    <source>
        <dbReference type="ARBA" id="ARBA00023136"/>
    </source>
</evidence>
<protein>
    <recommendedName>
        <fullName evidence="16">ATP synthase subunit b</fullName>
    </recommendedName>
    <alternativeName>
        <fullName evidence="16">ATP synthase F(0) sector subunit b</fullName>
    </alternativeName>
    <alternativeName>
        <fullName evidence="16">ATPase subunit I</fullName>
    </alternativeName>
    <alternativeName>
        <fullName evidence="16">F-type ATPase subunit b</fullName>
        <shortName evidence="16">F-ATPase subunit b</shortName>
    </alternativeName>
</protein>
<comment type="function">
    <text evidence="13">Component of the F(0) channel, it forms part of the peripheral stalk, linking F(1) to F(0). The b'-subunit is a diverged and duplicated form of b found in plants and photosynthetic bacteria.</text>
</comment>
<dbReference type="InterPro" id="IPR028987">
    <property type="entry name" value="ATP_synth_B-like_membr_sf"/>
</dbReference>
<feature type="transmembrane region" description="Helical" evidence="16">
    <location>
        <begin position="6"/>
        <end position="26"/>
    </location>
</feature>
<dbReference type="EMBL" id="JOJP01000001">
    <property type="protein sequence ID" value="KEI69612.1"/>
    <property type="molecule type" value="Genomic_DNA"/>
</dbReference>
<evidence type="ECO:0000256" key="2">
    <source>
        <dbReference type="ARBA" id="ARBA00022448"/>
    </source>
</evidence>
<dbReference type="CDD" id="cd06503">
    <property type="entry name" value="ATP-synt_Fo_b"/>
    <property type="match status" value="1"/>
</dbReference>
<dbReference type="GO" id="GO:0046961">
    <property type="term" value="F:proton-transporting ATPase activity, rotational mechanism"/>
    <property type="evidence" value="ECO:0007669"/>
    <property type="project" value="TreeGrafter"/>
</dbReference>
<dbReference type="AlphaFoldDB" id="A0A081K636"/>
<dbReference type="SUPFAM" id="SSF81573">
    <property type="entry name" value="F1F0 ATP synthase subunit B, membrane domain"/>
    <property type="match status" value="1"/>
</dbReference>
<dbReference type="GO" id="GO:0005886">
    <property type="term" value="C:plasma membrane"/>
    <property type="evidence" value="ECO:0007669"/>
    <property type="project" value="UniProtKB-SubCell"/>
</dbReference>
<comment type="subunit">
    <text evidence="16">F-type ATPases have 2 components, F(1) - the catalytic core - and F(0) - the membrane proton channel. F(1) has five subunits: alpha(3), beta(3), gamma(1), delta(1), epsilon(1). F(0) has three main subunits: a(1), b(2) and c(10-14). The alpha and beta chains form an alternating ring which encloses part of the gamma chain. F(1) is attached to F(0) by a central stalk formed by the gamma and epsilon chains, while a peripheral stalk is formed by the delta and b chains.</text>
</comment>
<organism evidence="19 20">
    <name type="scientific">Endozoicomonas elysicola</name>
    <dbReference type="NCBI Taxonomy" id="305900"/>
    <lineage>
        <taxon>Bacteria</taxon>
        <taxon>Pseudomonadati</taxon>
        <taxon>Pseudomonadota</taxon>
        <taxon>Gammaproteobacteria</taxon>
        <taxon>Oceanospirillales</taxon>
        <taxon>Endozoicomonadaceae</taxon>
        <taxon>Endozoicomonas</taxon>
    </lineage>
</organism>
<gene>
    <name evidence="16" type="primary">atpF</name>
    <name evidence="19" type="ORF">GV64_01615</name>
</gene>
<dbReference type="GO" id="GO:0012505">
    <property type="term" value="C:endomembrane system"/>
    <property type="evidence" value="ECO:0007669"/>
    <property type="project" value="UniProtKB-SubCell"/>
</dbReference>
<keyword evidence="19" id="KW-0378">Hydrolase</keyword>
<dbReference type="RefSeq" id="WP_020581951.1">
    <property type="nucleotide sequence ID" value="NZ_JOJP01000001.1"/>
</dbReference>
<evidence type="ECO:0000256" key="1">
    <source>
        <dbReference type="ARBA" id="ARBA00005513"/>
    </source>
</evidence>
<dbReference type="Pfam" id="PF00430">
    <property type="entry name" value="ATP-synt_B"/>
    <property type="match status" value="1"/>
</dbReference>
<dbReference type="STRING" id="305900.GV64_01615"/>
<dbReference type="NCBIfam" id="TIGR01144">
    <property type="entry name" value="ATP_synt_b"/>
    <property type="match status" value="1"/>
</dbReference>
<evidence type="ECO:0000256" key="12">
    <source>
        <dbReference type="ARBA" id="ARBA00025198"/>
    </source>
</evidence>